<feature type="compositionally biased region" description="Basic and acidic residues" evidence="1">
    <location>
        <begin position="71"/>
        <end position="89"/>
    </location>
</feature>
<feature type="compositionally biased region" description="Low complexity" evidence="1">
    <location>
        <begin position="90"/>
        <end position="110"/>
    </location>
</feature>
<keyword evidence="3" id="KW-1185">Reference proteome</keyword>
<proteinExistence type="predicted"/>
<feature type="region of interest" description="Disordered" evidence="1">
    <location>
        <begin position="1"/>
        <end position="122"/>
    </location>
</feature>
<evidence type="ECO:0000313" key="2">
    <source>
        <dbReference type="EMBL" id="KIJ96300.1"/>
    </source>
</evidence>
<reference evidence="2 3" key="1">
    <citation type="submission" date="2014-04" db="EMBL/GenBank/DDBJ databases">
        <authorList>
            <consortium name="DOE Joint Genome Institute"/>
            <person name="Kuo A."/>
            <person name="Kohler A."/>
            <person name="Nagy L.G."/>
            <person name="Floudas D."/>
            <person name="Copeland A."/>
            <person name="Barry K.W."/>
            <person name="Cichocki N."/>
            <person name="Veneault-Fourrey C."/>
            <person name="LaButti K."/>
            <person name="Lindquist E.A."/>
            <person name="Lipzen A."/>
            <person name="Lundell T."/>
            <person name="Morin E."/>
            <person name="Murat C."/>
            <person name="Sun H."/>
            <person name="Tunlid A."/>
            <person name="Henrissat B."/>
            <person name="Grigoriev I.V."/>
            <person name="Hibbett D.S."/>
            <person name="Martin F."/>
            <person name="Nordberg H.P."/>
            <person name="Cantor M.N."/>
            <person name="Hua S.X."/>
        </authorList>
    </citation>
    <scope>NUCLEOTIDE SEQUENCE [LARGE SCALE GENOMIC DNA]</scope>
    <source>
        <strain evidence="2 3">LaAM-08-1</strain>
    </source>
</reference>
<gene>
    <name evidence="2" type="ORF">K443DRAFT_10747</name>
</gene>
<dbReference type="EMBL" id="KN838726">
    <property type="protein sequence ID" value="KIJ96300.1"/>
    <property type="molecule type" value="Genomic_DNA"/>
</dbReference>
<feature type="compositionally biased region" description="Acidic residues" evidence="1">
    <location>
        <begin position="57"/>
        <end position="69"/>
    </location>
</feature>
<accession>A0A0C9WV54</accession>
<sequence>MRAEEDAAAGSPLKLTKAERELEASGISVAPPRQIRLSAVPDFSPMPTLPAVREQDTQEEDSDSDEGDNDSNNHDHNNDHSNNSDHDSNKGSQDSSNSSSSNGNEESSSSDSDDNTECNNTLVTNHPYDLRLSFLTYANNPSPVQITLRRPYQHRTQKHLLFLDSPRLPPLVLTLPTHNNIQL</sequence>
<reference evidence="3" key="2">
    <citation type="submission" date="2015-01" db="EMBL/GenBank/DDBJ databases">
        <title>Evolutionary Origins and Diversification of the Mycorrhizal Mutualists.</title>
        <authorList>
            <consortium name="DOE Joint Genome Institute"/>
            <consortium name="Mycorrhizal Genomics Consortium"/>
            <person name="Kohler A."/>
            <person name="Kuo A."/>
            <person name="Nagy L.G."/>
            <person name="Floudas D."/>
            <person name="Copeland A."/>
            <person name="Barry K.W."/>
            <person name="Cichocki N."/>
            <person name="Veneault-Fourrey C."/>
            <person name="LaButti K."/>
            <person name="Lindquist E.A."/>
            <person name="Lipzen A."/>
            <person name="Lundell T."/>
            <person name="Morin E."/>
            <person name="Murat C."/>
            <person name="Riley R."/>
            <person name="Ohm R."/>
            <person name="Sun H."/>
            <person name="Tunlid A."/>
            <person name="Henrissat B."/>
            <person name="Grigoriev I.V."/>
            <person name="Hibbett D.S."/>
            <person name="Martin F."/>
        </authorList>
    </citation>
    <scope>NUCLEOTIDE SEQUENCE [LARGE SCALE GENOMIC DNA]</scope>
    <source>
        <strain evidence="3">LaAM-08-1</strain>
    </source>
</reference>
<name>A0A0C9WV54_9AGAR</name>
<evidence type="ECO:0000313" key="3">
    <source>
        <dbReference type="Proteomes" id="UP000054477"/>
    </source>
</evidence>
<protein>
    <submittedName>
        <fullName evidence="2">Uncharacterized protein</fullName>
    </submittedName>
</protein>
<dbReference type="AlphaFoldDB" id="A0A0C9WV54"/>
<evidence type="ECO:0000256" key="1">
    <source>
        <dbReference type="SAM" id="MobiDB-lite"/>
    </source>
</evidence>
<dbReference type="HOGENOM" id="CLU_1475398_0_0_1"/>
<organism evidence="2 3">
    <name type="scientific">Laccaria amethystina LaAM-08-1</name>
    <dbReference type="NCBI Taxonomy" id="1095629"/>
    <lineage>
        <taxon>Eukaryota</taxon>
        <taxon>Fungi</taxon>
        <taxon>Dikarya</taxon>
        <taxon>Basidiomycota</taxon>
        <taxon>Agaricomycotina</taxon>
        <taxon>Agaricomycetes</taxon>
        <taxon>Agaricomycetidae</taxon>
        <taxon>Agaricales</taxon>
        <taxon>Agaricineae</taxon>
        <taxon>Hydnangiaceae</taxon>
        <taxon>Laccaria</taxon>
    </lineage>
</organism>
<dbReference type="Proteomes" id="UP000054477">
    <property type="component" value="Unassembled WGS sequence"/>
</dbReference>